<name>A0A327M257_9PROT</name>
<protein>
    <recommendedName>
        <fullName evidence="4">Hyalin</fullName>
    </recommendedName>
</protein>
<accession>A0A327M257</accession>
<gene>
    <name evidence="2" type="ORF">DOO78_21890</name>
</gene>
<keyword evidence="3" id="KW-1185">Reference proteome</keyword>
<evidence type="ECO:0000313" key="2">
    <source>
        <dbReference type="EMBL" id="RAI56262.1"/>
    </source>
</evidence>
<dbReference type="Proteomes" id="UP000249065">
    <property type="component" value="Unassembled WGS sequence"/>
</dbReference>
<dbReference type="OrthoDB" id="5242130at2"/>
<feature type="region of interest" description="Disordered" evidence="1">
    <location>
        <begin position="1"/>
        <end position="26"/>
    </location>
</feature>
<evidence type="ECO:0008006" key="4">
    <source>
        <dbReference type="Google" id="ProtNLM"/>
    </source>
</evidence>
<evidence type="ECO:0000313" key="3">
    <source>
        <dbReference type="Proteomes" id="UP000249065"/>
    </source>
</evidence>
<evidence type="ECO:0000256" key="1">
    <source>
        <dbReference type="SAM" id="MobiDB-lite"/>
    </source>
</evidence>
<comment type="caution">
    <text evidence="2">The sequence shown here is derived from an EMBL/GenBank/DDBJ whole genome shotgun (WGS) entry which is preliminary data.</text>
</comment>
<reference evidence="3" key="1">
    <citation type="submission" date="2018-06" db="EMBL/GenBank/DDBJ databases">
        <authorList>
            <person name="Khan S.A."/>
        </authorList>
    </citation>
    <scope>NUCLEOTIDE SEQUENCE [LARGE SCALE GENOMIC DNA]</scope>
    <source>
        <strain evidence="3">DB-1506</strain>
    </source>
</reference>
<sequence>MARVDTPSPSGTPPSALPCQEGEDDMCEDQTTAPVQYIFAARDPVHGGASDLEPWVTDGTAEGTHLLLDIVPGTGGSSPSGFTALGDGRAVFTTRDGTDWITDGTAEGTTPLPATLPALTGGSVAALGDGRFLLALDDGMHGTEPVITDFTAAGTRLLADLNPGPDGSAPALFTALGDGRFVFSASDRSPASAPPAGGEGEGVGRELWISDGTAGGTHLLADINPGAASSDPGGITLLGDGRFLFTADDGTHGEEPWISDGTACGTHLLADIQAGAGRSTFGSGFTALGDGRFIVTADDGIHGLEPWITDGTACGTHLLADINPGLLDGVRILTSYLVLEDGRVLMTGDDGIHGLEPWITDGTAEGTRLLADIQAGGADGASVFASAFYTALGDGRALFAASDGLHGREPWVTDGTTGGTQLVMDIHPGEVGSDTLIVGPLAEGRVLLRADDGEHGIELWSTDGTAEGTALVKDIWPGSFSSMALFFTRLTPMDTDAWGA</sequence>
<dbReference type="AlphaFoldDB" id="A0A327M257"/>
<organism evidence="2 3">
    <name type="scientific">Roseicella frigidaeris</name>
    <dbReference type="NCBI Taxonomy" id="2230885"/>
    <lineage>
        <taxon>Bacteria</taxon>
        <taxon>Pseudomonadati</taxon>
        <taxon>Pseudomonadota</taxon>
        <taxon>Alphaproteobacteria</taxon>
        <taxon>Acetobacterales</taxon>
        <taxon>Roseomonadaceae</taxon>
        <taxon>Roseicella</taxon>
    </lineage>
</organism>
<dbReference type="EMBL" id="QLIX01000024">
    <property type="protein sequence ID" value="RAI56262.1"/>
    <property type="molecule type" value="Genomic_DNA"/>
</dbReference>
<feature type="compositionally biased region" description="Low complexity" evidence="1">
    <location>
        <begin position="186"/>
        <end position="196"/>
    </location>
</feature>
<proteinExistence type="predicted"/>
<feature type="region of interest" description="Disordered" evidence="1">
    <location>
        <begin position="186"/>
        <end position="208"/>
    </location>
</feature>